<feature type="region of interest" description="Disordered" evidence="1">
    <location>
        <begin position="90"/>
        <end position="114"/>
    </location>
</feature>
<evidence type="ECO:0000256" key="1">
    <source>
        <dbReference type="SAM" id="MobiDB-lite"/>
    </source>
</evidence>
<proteinExistence type="predicted"/>
<comment type="caution">
    <text evidence="2">The sequence shown here is derived from an EMBL/GenBank/DDBJ whole genome shotgun (WGS) entry which is preliminary data.</text>
</comment>
<dbReference type="AlphaFoldDB" id="A0AAE0FV30"/>
<accession>A0AAE0FV30</accession>
<organism evidence="2 3">
    <name type="scientific">Cymbomonas tetramitiformis</name>
    <dbReference type="NCBI Taxonomy" id="36881"/>
    <lineage>
        <taxon>Eukaryota</taxon>
        <taxon>Viridiplantae</taxon>
        <taxon>Chlorophyta</taxon>
        <taxon>Pyramimonadophyceae</taxon>
        <taxon>Pyramimonadales</taxon>
        <taxon>Pyramimonadaceae</taxon>
        <taxon>Cymbomonas</taxon>
    </lineage>
</organism>
<reference evidence="2 3" key="1">
    <citation type="journal article" date="2015" name="Genome Biol. Evol.">
        <title>Comparative Genomics of a Bacterivorous Green Alga Reveals Evolutionary Causalities and Consequences of Phago-Mixotrophic Mode of Nutrition.</title>
        <authorList>
            <person name="Burns J.A."/>
            <person name="Paasch A."/>
            <person name="Narechania A."/>
            <person name="Kim E."/>
        </authorList>
    </citation>
    <scope>NUCLEOTIDE SEQUENCE [LARGE SCALE GENOMIC DNA]</scope>
    <source>
        <strain evidence="2 3">PLY_AMNH</strain>
    </source>
</reference>
<protein>
    <submittedName>
        <fullName evidence="2">Uncharacterized protein</fullName>
    </submittedName>
</protein>
<evidence type="ECO:0000313" key="3">
    <source>
        <dbReference type="Proteomes" id="UP001190700"/>
    </source>
</evidence>
<dbReference type="EMBL" id="LGRX02012956">
    <property type="protein sequence ID" value="KAK3266591.1"/>
    <property type="molecule type" value="Genomic_DNA"/>
</dbReference>
<gene>
    <name evidence="2" type="ORF">CYMTET_24792</name>
</gene>
<evidence type="ECO:0000313" key="2">
    <source>
        <dbReference type="EMBL" id="KAK3266591.1"/>
    </source>
</evidence>
<name>A0AAE0FV30_9CHLO</name>
<sequence>MPALGYGHAPRLASDTVTRHACFAGYAMRHVWLDTVAAGHAIFLIRHAAITLGSDTAHVPRSGPDTPRHAGLGYDHAATPGLDTVTLHAWSSDTGRATPGPDTVTPRFGSDTGR</sequence>
<keyword evidence="3" id="KW-1185">Reference proteome</keyword>
<dbReference type="Proteomes" id="UP001190700">
    <property type="component" value="Unassembled WGS sequence"/>
</dbReference>